<keyword evidence="2" id="KW-0808">Transferase</keyword>
<name>A0A9D1WDE3_9GAMM</name>
<dbReference type="PANTHER" id="PTHR43844:SF1">
    <property type="entry name" value="METHIONINE SYNTHASE"/>
    <property type="match status" value="1"/>
</dbReference>
<feature type="domain" description="Cobalamin-independent methionine synthase MetE C-terminal/archaeal" evidence="1">
    <location>
        <begin position="173"/>
        <end position="351"/>
    </location>
</feature>
<dbReference type="AlphaFoldDB" id="A0A9D1WDE3"/>
<evidence type="ECO:0000313" key="3">
    <source>
        <dbReference type="Proteomes" id="UP000886829"/>
    </source>
</evidence>
<dbReference type="Proteomes" id="UP000886829">
    <property type="component" value="Unassembled WGS sequence"/>
</dbReference>
<dbReference type="GO" id="GO:0032259">
    <property type="term" value="P:methylation"/>
    <property type="evidence" value="ECO:0007669"/>
    <property type="project" value="UniProtKB-KW"/>
</dbReference>
<gene>
    <name evidence="2" type="ORF">H9850_04875</name>
</gene>
<protein>
    <submittedName>
        <fullName evidence="2">5-methyltetrahydropteroyltriglutamate--homocysteine S-methyltransferase</fullName>
        <ecNumber evidence="2">2.1.1.14</ecNumber>
    </submittedName>
</protein>
<dbReference type="GO" id="GO:0003871">
    <property type="term" value="F:5-methyltetrahydropteroyltriglutamate-homocysteine S-methyltransferase activity"/>
    <property type="evidence" value="ECO:0007669"/>
    <property type="project" value="UniProtKB-EC"/>
</dbReference>
<dbReference type="GO" id="GO:0008270">
    <property type="term" value="F:zinc ion binding"/>
    <property type="evidence" value="ECO:0007669"/>
    <property type="project" value="InterPro"/>
</dbReference>
<keyword evidence="2" id="KW-0489">Methyltransferase</keyword>
<dbReference type="PANTHER" id="PTHR43844">
    <property type="entry name" value="METHIONINE SYNTHASE"/>
    <property type="match status" value="1"/>
</dbReference>
<comment type="caution">
    <text evidence="2">The sequence shown here is derived from an EMBL/GenBank/DDBJ whole genome shotgun (WGS) entry which is preliminary data.</text>
</comment>
<dbReference type="SUPFAM" id="SSF51726">
    <property type="entry name" value="UROD/MetE-like"/>
    <property type="match status" value="1"/>
</dbReference>
<dbReference type="CDD" id="cd03311">
    <property type="entry name" value="CIMS_C_terminal_like"/>
    <property type="match status" value="1"/>
</dbReference>
<dbReference type="Gene3D" id="3.20.20.210">
    <property type="match status" value="1"/>
</dbReference>
<dbReference type="InterPro" id="IPR002629">
    <property type="entry name" value="Met_Synth_C/arc"/>
</dbReference>
<proteinExistence type="predicted"/>
<accession>A0A9D1WDE3</accession>
<reference evidence="2" key="2">
    <citation type="submission" date="2021-04" db="EMBL/GenBank/DDBJ databases">
        <authorList>
            <person name="Gilroy R."/>
        </authorList>
    </citation>
    <scope>NUCLEOTIDE SEQUENCE</scope>
    <source>
        <strain evidence="2">USASDec5-558</strain>
    </source>
</reference>
<dbReference type="GO" id="GO:0009086">
    <property type="term" value="P:methionine biosynthetic process"/>
    <property type="evidence" value="ECO:0007669"/>
    <property type="project" value="InterPro"/>
</dbReference>
<dbReference type="InterPro" id="IPR038071">
    <property type="entry name" value="UROD/MetE-like_sf"/>
</dbReference>
<organism evidence="2 3">
    <name type="scientific">Candidatus Anaerobiospirillum pullistercoris</name>
    <dbReference type="NCBI Taxonomy" id="2838452"/>
    <lineage>
        <taxon>Bacteria</taxon>
        <taxon>Pseudomonadati</taxon>
        <taxon>Pseudomonadota</taxon>
        <taxon>Gammaproteobacteria</taxon>
        <taxon>Aeromonadales</taxon>
        <taxon>Succinivibrionaceae</taxon>
        <taxon>Anaerobiospirillum</taxon>
    </lineage>
</organism>
<dbReference type="Pfam" id="PF01717">
    <property type="entry name" value="Meth_synt_2"/>
    <property type="match status" value="1"/>
</dbReference>
<dbReference type="NCBIfam" id="NF005085">
    <property type="entry name" value="PRK06520.1"/>
    <property type="match status" value="1"/>
</dbReference>
<evidence type="ECO:0000313" key="2">
    <source>
        <dbReference type="EMBL" id="HIX56787.1"/>
    </source>
</evidence>
<dbReference type="EC" id="2.1.1.14" evidence="2"/>
<dbReference type="EMBL" id="DXEV01000093">
    <property type="protein sequence ID" value="HIX56787.1"/>
    <property type="molecule type" value="Genomic_DNA"/>
</dbReference>
<sequence>MSFTTFTHAPFRADVVGSFLRPAQLKNARNLHRQGLLDNAGLKAVEDECIRDLVKKQIQHGLKVITDGEFRRSWWHLDFFWGLNGVERVETPKGFSFVGIDTRAENIKITGKISGENHPFVEHFKFVKQLEAEHADAGVQARQTVPAPAQLLSNLLNLRAKGQDSAWHQFYADEDTLIADIGAAYRQVFKDLYEAGCRSIQIDDCTWPALCDPALVAKNNLDVARLAELYLRVNNACLEGKPEDLTICTHICRGNYRSHYFSSGSYDPIAKVLGQENVDAFYLEYDDERSGSFAALAQIPDNKKVVLGIVTSKRPELENVITLCERVVKAAEFFPLDNLCVSTQCGFASTEEGNELTEDQQWAKVDLVVELAKKIWG</sequence>
<reference evidence="2" key="1">
    <citation type="journal article" date="2021" name="PeerJ">
        <title>Extensive microbial diversity within the chicken gut microbiome revealed by metagenomics and culture.</title>
        <authorList>
            <person name="Gilroy R."/>
            <person name="Ravi A."/>
            <person name="Getino M."/>
            <person name="Pursley I."/>
            <person name="Horton D.L."/>
            <person name="Alikhan N.F."/>
            <person name="Baker D."/>
            <person name="Gharbi K."/>
            <person name="Hall N."/>
            <person name="Watson M."/>
            <person name="Adriaenssens E.M."/>
            <person name="Foster-Nyarko E."/>
            <person name="Jarju S."/>
            <person name="Secka A."/>
            <person name="Antonio M."/>
            <person name="Oren A."/>
            <person name="Chaudhuri R.R."/>
            <person name="La Ragione R."/>
            <person name="Hildebrand F."/>
            <person name="Pallen M.J."/>
        </authorList>
    </citation>
    <scope>NUCLEOTIDE SEQUENCE</scope>
    <source>
        <strain evidence="2">USASDec5-558</strain>
    </source>
</reference>
<evidence type="ECO:0000259" key="1">
    <source>
        <dbReference type="Pfam" id="PF01717"/>
    </source>
</evidence>